<comment type="caution">
    <text evidence="1">The sequence shown here is derived from an EMBL/GenBank/DDBJ whole genome shotgun (WGS) entry which is preliminary data.</text>
</comment>
<sequence length="79" mass="8234">MTSLITTPNLEDPDGFYAALVAAHQGLPEKASALLNARLVLILANHIGEEKVLEEALALARAPLAAEESPDAQASSASR</sequence>
<dbReference type="EMBL" id="JBBLZC010000019">
    <property type="protein sequence ID" value="MEK0084852.1"/>
    <property type="molecule type" value="Genomic_DNA"/>
</dbReference>
<reference evidence="1 2" key="1">
    <citation type="submission" date="2024-01" db="EMBL/GenBank/DDBJ databases">
        <title>Multi-omics insights into the function and evolution of sodium benzoate biodegradation pathways in Benzoatithermus flavus gen. nov., sp. nov. from hot spring.</title>
        <authorList>
            <person name="Hu C.-J."/>
            <person name="Li W.-J."/>
        </authorList>
    </citation>
    <scope>NUCLEOTIDE SEQUENCE [LARGE SCALE GENOMIC DNA]</scope>
    <source>
        <strain evidence="1 2">SYSU G07066</strain>
    </source>
</reference>
<keyword evidence="2" id="KW-1185">Reference proteome</keyword>
<accession>A0ABU8XUH6</accession>
<evidence type="ECO:0000313" key="2">
    <source>
        <dbReference type="Proteomes" id="UP001375743"/>
    </source>
</evidence>
<name>A0ABU8XUH6_9PROT</name>
<organism evidence="1 2">
    <name type="scientific">Benzoatithermus flavus</name>
    <dbReference type="NCBI Taxonomy" id="3108223"/>
    <lineage>
        <taxon>Bacteria</taxon>
        <taxon>Pseudomonadati</taxon>
        <taxon>Pseudomonadota</taxon>
        <taxon>Alphaproteobacteria</taxon>
        <taxon>Geminicoccales</taxon>
        <taxon>Geminicoccaceae</taxon>
        <taxon>Benzoatithermus</taxon>
    </lineage>
</organism>
<dbReference type="InterPro" id="IPR021233">
    <property type="entry name" value="DUF2783"/>
</dbReference>
<dbReference type="Pfam" id="PF10932">
    <property type="entry name" value="DUF2783"/>
    <property type="match status" value="1"/>
</dbReference>
<protein>
    <submittedName>
        <fullName evidence="1">DUF2783 domain-containing protein</fullName>
    </submittedName>
</protein>
<evidence type="ECO:0000313" key="1">
    <source>
        <dbReference type="EMBL" id="MEK0084852.1"/>
    </source>
</evidence>
<gene>
    <name evidence="1" type="ORF">U1T56_17000</name>
</gene>
<dbReference type="Proteomes" id="UP001375743">
    <property type="component" value="Unassembled WGS sequence"/>
</dbReference>
<proteinExistence type="predicted"/>
<dbReference type="RefSeq" id="WP_418160702.1">
    <property type="nucleotide sequence ID" value="NZ_JBBLZC010000019.1"/>
</dbReference>